<dbReference type="InterPro" id="IPR006710">
    <property type="entry name" value="Glyco_hydro_43"/>
</dbReference>
<gene>
    <name evidence="5" type="ORF">GQ607_012720</name>
</gene>
<evidence type="ECO:0000256" key="3">
    <source>
        <dbReference type="ARBA" id="ARBA00023295"/>
    </source>
</evidence>
<dbReference type="Proteomes" id="UP000434172">
    <property type="component" value="Unassembled WGS sequence"/>
</dbReference>
<dbReference type="Pfam" id="PF04616">
    <property type="entry name" value="Glyco_hydro_43"/>
    <property type="match status" value="1"/>
</dbReference>
<evidence type="ECO:0000256" key="1">
    <source>
        <dbReference type="ARBA" id="ARBA00009865"/>
    </source>
</evidence>
<organism evidence="5 6">
    <name type="scientific">Colletotrichum asianum</name>
    <dbReference type="NCBI Taxonomy" id="702518"/>
    <lineage>
        <taxon>Eukaryota</taxon>
        <taxon>Fungi</taxon>
        <taxon>Dikarya</taxon>
        <taxon>Ascomycota</taxon>
        <taxon>Pezizomycotina</taxon>
        <taxon>Sordariomycetes</taxon>
        <taxon>Hypocreomycetidae</taxon>
        <taxon>Glomerellales</taxon>
        <taxon>Glomerellaceae</taxon>
        <taxon>Colletotrichum</taxon>
        <taxon>Colletotrichum gloeosporioides species complex</taxon>
    </lineage>
</organism>
<dbReference type="InterPro" id="IPR023296">
    <property type="entry name" value="Glyco_hydro_beta-prop_sf"/>
</dbReference>
<keyword evidence="6" id="KW-1185">Reference proteome</keyword>
<name>A0A8H3ZND0_9PEZI</name>
<dbReference type="GO" id="GO:0005975">
    <property type="term" value="P:carbohydrate metabolic process"/>
    <property type="evidence" value="ECO:0007669"/>
    <property type="project" value="InterPro"/>
</dbReference>
<keyword evidence="2" id="KW-0378">Hydrolase</keyword>
<proteinExistence type="inferred from homology"/>
<dbReference type="SUPFAM" id="SSF75005">
    <property type="entry name" value="Arabinanase/levansucrase/invertase"/>
    <property type="match status" value="1"/>
</dbReference>
<reference evidence="5 6" key="1">
    <citation type="submission" date="2019-12" db="EMBL/GenBank/DDBJ databases">
        <title>A genome sequence resource for the geographically widespread anthracnose pathogen Colletotrichum asianum.</title>
        <authorList>
            <person name="Meng Y."/>
        </authorList>
    </citation>
    <scope>NUCLEOTIDE SEQUENCE [LARGE SCALE GENOMIC DNA]</scope>
    <source>
        <strain evidence="5 6">ICMP 18580</strain>
    </source>
</reference>
<dbReference type="GO" id="GO:0004553">
    <property type="term" value="F:hydrolase activity, hydrolyzing O-glycosyl compounds"/>
    <property type="evidence" value="ECO:0007669"/>
    <property type="project" value="InterPro"/>
</dbReference>
<evidence type="ECO:0000256" key="4">
    <source>
        <dbReference type="SAM" id="SignalP"/>
    </source>
</evidence>
<keyword evidence="4" id="KW-0732">Signal</keyword>
<evidence type="ECO:0000313" key="6">
    <source>
        <dbReference type="Proteomes" id="UP000434172"/>
    </source>
</evidence>
<feature type="chain" id="PRO_5034068366" description="Glycoside hydrolase family 43 protein" evidence="4">
    <location>
        <begin position="19"/>
        <end position="148"/>
    </location>
</feature>
<dbReference type="PANTHER" id="PTHR42812:SF17">
    <property type="entry name" value="BETA-XYLOSIDASE C-TERMINAL CONCANAVALIN A-LIKE DOMAIN-CONTAINING PROTEIN-RELATED"/>
    <property type="match status" value="1"/>
</dbReference>
<evidence type="ECO:0000256" key="2">
    <source>
        <dbReference type="ARBA" id="ARBA00022801"/>
    </source>
</evidence>
<comment type="caution">
    <text evidence="5">The sequence shown here is derived from an EMBL/GenBank/DDBJ whole genome shotgun (WGS) entry which is preliminary data.</text>
</comment>
<keyword evidence="3" id="KW-0326">Glycosidase</keyword>
<evidence type="ECO:0000313" key="5">
    <source>
        <dbReference type="EMBL" id="KAF0320126.1"/>
    </source>
</evidence>
<dbReference type="OrthoDB" id="4804118at2759"/>
<dbReference type="PANTHER" id="PTHR42812">
    <property type="entry name" value="BETA-XYLOSIDASE"/>
    <property type="match status" value="1"/>
</dbReference>
<dbReference type="Gene3D" id="2.115.10.20">
    <property type="entry name" value="Glycosyl hydrolase domain, family 43"/>
    <property type="match status" value="1"/>
</dbReference>
<dbReference type="InterPro" id="IPR051795">
    <property type="entry name" value="Glycosyl_Hydrlase_43"/>
</dbReference>
<protein>
    <recommendedName>
        <fullName evidence="7">Glycoside hydrolase family 43 protein</fullName>
    </recommendedName>
</protein>
<dbReference type="EMBL" id="WOWK01000087">
    <property type="protein sequence ID" value="KAF0320126.1"/>
    <property type="molecule type" value="Genomic_DNA"/>
</dbReference>
<feature type="signal peptide" evidence="4">
    <location>
        <begin position="1"/>
        <end position="18"/>
    </location>
</feature>
<accession>A0A8H3ZND0</accession>
<comment type="similarity">
    <text evidence="1">Belongs to the glycosyl hydrolase 43 family.</text>
</comment>
<sequence>MRLPVWFSLAMLPLHVIGLQGNTSYTNAILPGWHSDPSCTFVPEWNDTVFCTTSTFMAFPANPVYASKDFVNWRLASNAVNRVSQFPVIRSGAHVNGGGMFANTLRYHNGTFYLISTWASAELGGPRFVMFTATDPYDHLAWSNVIWP</sequence>
<dbReference type="AlphaFoldDB" id="A0A8H3ZND0"/>
<evidence type="ECO:0008006" key="7">
    <source>
        <dbReference type="Google" id="ProtNLM"/>
    </source>
</evidence>